<feature type="domain" description="Mce/MlaD" evidence="1">
    <location>
        <begin position="38"/>
        <end position="113"/>
    </location>
</feature>
<dbReference type="RefSeq" id="WP_007631825.1">
    <property type="nucleotide sequence ID" value="NZ_NTGA01000011.1"/>
</dbReference>
<evidence type="ECO:0000313" key="4">
    <source>
        <dbReference type="Proteomes" id="UP000218810"/>
    </source>
</evidence>
<proteinExistence type="predicted"/>
<name>A0A2A2WS42_9ACTN</name>
<dbReference type="NCBIfam" id="TIGR00996">
    <property type="entry name" value="Mtu_fam_mce"/>
    <property type="match status" value="1"/>
</dbReference>
<dbReference type="OrthoDB" id="4741753at2"/>
<dbReference type="InterPro" id="IPR024516">
    <property type="entry name" value="Mce_C"/>
</dbReference>
<organism evidence="3 4">
    <name type="scientific">Dietzia natronolimnaea</name>
    <dbReference type="NCBI Taxonomy" id="161920"/>
    <lineage>
        <taxon>Bacteria</taxon>
        <taxon>Bacillati</taxon>
        <taxon>Actinomycetota</taxon>
        <taxon>Actinomycetes</taxon>
        <taxon>Mycobacteriales</taxon>
        <taxon>Dietziaceae</taxon>
        <taxon>Dietzia</taxon>
    </lineage>
</organism>
<dbReference type="AlphaFoldDB" id="A0A2A2WS42"/>
<comment type="caution">
    <text evidence="3">The sequence shown here is derived from an EMBL/GenBank/DDBJ whole genome shotgun (WGS) entry which is preliminary data.</text>
</comment>
<keyword evidence="4" id="KW-1185">Reference proteome</keyword>
<evidence type="ECO:0000259" key="1">
    <source>
        <dbReference type="Pfam" id="PF02470"/>
    </source>
</evidence>
<evidence type="ECO:0000313" key="3">
    <source>
        <dbReference type="EMBL" id="PAY24020.1"/>
    </source>
</evidence>
<dbReference type="Proteomes" id="UP000218810">
    <property type="component" value="Unassembled WGS sequence"/>
</dbReference>
<reference evidence="4" key="1">
    <citation type="submission" date="2017-09" db="EMBL/GenBank/DDBJ databases">
        <authorList>
            <person name="Zhang Y."/>
            <person name="Huang X."/>
            <person name="Liu J."/>
            <person name="Lu L."/>
            <person name="Peng K."/>
        </authorList>
    </citation>
    <scope>NUCLEOTIDE SEQUENCE [LARGE SCALE GENOMIC DNA]</scope>
    <source>
        <strain evidence="4">S-XJ-1</strain>
    </source>
</reference>
<dbReference type="InterPro" id="IPR003399">
    <property type="entry name" value="Mce/MlaD"/>
</dbReference>
<protein>
    <submittedName>
        <fullName evidence="3">Mammalian cell entry protein</fullName>
    </submittedName>
</protein>
<dbReference type="Pfam" id="PF02470">
    <property type="entry name" value="MlaD"/>
    <property type="match status" value="1"/>
</dbReference>
<sequence>MTKTLRNQLIAFCVIAAVGITYVGANYVRLPSLFGIGQYQVYLDLPETGGVFTNAAVNYRGTAIGRVGELSLTDDGVRVELDLDSSAPDIPADTEAVVANRSAIGEQYVDLRPNSNSAPYLEDGDTVSAGREALPVPVENLLASVDDLSRSVPLDDLEVTVDELGKAFQGRGPQLERLSDSLIRISESGIRTMPQLQTLIRDGATVLETQADQSGEIVSFSRDLRTVTEALRDSDSDLERLITTGPEFADETRYLVENSGDPLSGTVRNLSATMKTVDPLAPSFKVLLQLLPALAAGALTVAPGDGTIHFGLSLETNNPPPCTQGYEGTWEIIEQMEAQDPSFDWQEQDFPPNYDAQCTVPFGSPTGVRSADRMEYAHPDVPQPWDTKPKIDPDKANLSVAATQLAVLQGLIPR</sequence>
<gene>
    <name evidence="3" type="ORF">CEY15_05565</name>
</gene>
<evidence type="ECO:0000259" key="2">
    <source>
        <dbReference type="Pfam" id="PF11887"/>
    </source>
</evidence>
<dbReference type="PANTHER" id="PTHR33371:SF16">
    <property type="entry name" value="MCE-FAMILY PROTEIN MCE3F"/>
    <property type="match status" value="1"/>
</dbReference>
<accession>A0A2A2WS42</accession>
<dbReference type="InterPro" id="IPR052336">
    <property type="entry name" value="MlaD_Phospholipid_Transporter"/>
</dbReference>
<dbReference type="GO" id="GO:0005576">
    <property type="term" value="C:extracellular region"/>
    <property type="evidence" value="ECO:0007669"/>
    <property type="project" value="TreeGrafter"/>
</dbReference>
<dbReference type="EMBL" id="NTGA01000011">
    <property type="protein sequence ID" value="PAY24020.1"/>
    <property type="molecule type" value="Genomic_DNA"/>
</dbReference>
<dbReference type="Pfam" id="PF11887">
    <property type="entry name" value="Mce4_CUP1"/>
    <property type="match status" value="1"/>
</dbReference>
<feature type="domain" description="Mammalian cell entry C-terminal" evidence="2">
    <location>
        <begin position="120"/>
        <end position="301"/>
    </location>
</feature>
<dbReference type="InterPro" id="IPR005693">
    <property type="entry name" value="Mce"/>
</dbReference>
<dbReference type="PANTHER" id="PTHR33371">
    <property type="entry name" value="INTERMEMBRANE PHOSPHOLIPID TRANSPORT SYSTEM BINDING PROTEIN MLAD-RELATED"/>
    <property type="match status" value="1"/>
</dbReference>